<keyword evidence="3 4" id="KW-0472">Membrane</keyword>
<feature type="transmembrane region" description="Helical" evidence="4">
    <location>
        <begin position="12"/>
        <end position="30"/>
    </location>
</feature>
<evidence type="ECO:0000256" key="2">
    <source>
        <dbReference type="ARBA" id="ARBA00022989"/>
    </source>
</evidence>
<dbReference type="SUPFAM" id="SSF103473">
    <property type="entry name" value="MFS general substrate transporter"/>
    <property type="match status" value="1"/>
</dbReference>
<accession>A0ABU8B5L4</accession>
<evidence type="ECO:0000313" key="6">
    <source>
        <dbReference type="EMBL" id="MEH2553775.1"/>
    </source>
</evidence>
<evidence type="ECO:0000256" key="3">
    <source>
        <dbReference type="ARBA" id="ARBA00023136"/>
    </source>
</evidence>
<evidence type="ECO:0000256" key="1">
    <source>
        <dbReference type="ARBA" id="ARBA00022692"/>
    </source>
</evidence>
<dbReference type="PROSITE" id="PS50850">
    <property type="entry name" value="MFS"/>
    <property type="match status" value="1"/>
</dbReference>
<dbReference type="Proteomes" id="UP001364224">
    <property type="component" value="Unassembled WGS sequence"/>
</dbReference>
<dbReference type="RefSeq" id="WP_334478324.1">
    <property type="nucleotide sequence ID" value="NZ_JAZHRV010000001.1"/>
</dbReference>
<evidence type="ECO:0000256" key="4">
    <source>
        <dbReference type="SAM" id="Phobius"/>
    </source>
</evidence>
<dbReference type="InterPro" id="IPR036259">
    <property type="entry name" value="MFS_trans_sf"/>
</dbReference>
<protein>
    <submittedName>
        <fullName evidence="6">MFS-type transporter involved in bile tolerance (Atg22 family)</fullName>
    </submittedName>
</protein>
<organism evidence="6 7">
    <name type="scientific">Bradyrhizobium algeriense</name>
    <dbReference type="NCBI Taxonomy" id="634784"/>
    <lineage>
        <taxon>Bacteria</taxon>
        <taxon>Pseudomonadati</taxon>
        <taxon>Pseudomonadota</taxon>
        <taxon>Alphaproteobacteria</taxon>
        <taxon>Hyphomicrobiales</taxon>
        <taxon>Nitrobacteraceae</taxon>
        <taxon>Bradyrhizobium</taxon>
    </lineage>
</organism>
<evidence type="ECO:0000259" key="5">
    <source>
        <dbReference type="PROSITE" id="PS50850"/>
    </source>
</evidence>
<proteinExistence type="predicted"/>
<sequence>MFPIAKIIDRAAALITMAGIMGSIISPHVIGILRELTGNFAAGHLFAAVLLILAHY</sequence>
<name>A0ABU8B5L4_9BRAD</name>
<dbReference type="EMBL" id="JAZHRV010000001">
    <property type="protein sequence ID" value="MEH2553775.1"/>
    <property type="molecule type" value="Genomic_DNA"/>
</dbReference>
<gene>
    <name evidence="6" type="ORF">V1286_001304</name>
</gene>
<reference evidence="6 7" key="1">
    <citation type="submission" date="2024-02" db="EMBL/GenBank/DDBJ databases">
        <title>Adaptive strategies in a cosmopolitan and abundant soil bacterium.</title>
        <authorList>
            <person name="Carini P."/>
        </authorList>
    </citation>
    <scope>NUCLEOTIDE SEQUENCE [LARGE SCALE GENOMIC DNA]</scope>
    <source>
        <strain evidence="6 7">AZCC 1608</strain>
    </source>
</reference>
<dbReference type="InterPro" id="IPR020846">
    <property type="entry name" value="MFS_dom"/>
</dbReference>
<keyword evidence="1 4" id="KW-0812">Transmembrane</keyword>
<comment type="caution">
    <text evidence="6">The sequence shown here is derived from an EMBL/GenBank/DDBJ whole genome shotgun (WGS) entry which is preliminary data.</text>
</comment>
<evidence type="ECO:0000313" key="7">
    <source>
        <dbReference type="Proteomes" id="UP001364224"/>
    </source>
</evidence>
<keyword evidence="2 4" id="KW-1133">Transmembrane helix</keyword>
<keyword evidence="7" id="KW-1185">Reference proteome</keyword>
<feature type="domain" description="Major facilitator superfamily (MFS) profile" evidence="5">
    <location>
        <begin position="1"/>
        <end position="56"/>
    </location>
</feature>
<feature type="transmembrane region" description="Helical" evidence="4">
    <location>
        <begin position="36"/>
        <end position="54"/>
    </location>
</feature>